<dbReference type="SMART" id="SM00382">
    <property type="entry name" value="AAA"/>
    <property type="match status" value="2"/>
</dbReference>
<dbReference type="PANTHER" id="PTHR43776">
    <property type="entry name" value="TRANSPORT ATP-BINDING PROTEIN"/>
    <property type="match status" value="1"/>
</dbReference>
<organism evidence="6 7">
    <name type="scientific">Micromonospora pallida</name>
    <dbReference type="NCBI Taxonomy" id="145854"/>
    <lineage>
        <taxon>Bacteria</taxon>
        <taxon>Bacillati</taxon>
        <taxon>Actinomycetota</taxon>
        <taxon>Actinomycetes</taxon>
        <taxon>Micromonosporales</taxon>
        <taxon>Micromonosporaceae</taxon>
        <taxon>Micromonospora</taxon>
    </lineage>
</organism>
<evidence type="ECO:0000256" key="4">
    <source>
        <dbReference type="ARBA" id="ARBA00022840"/>
    </source>
</evidence>
<dbReference type="InterPro" id="IPR050319">
    <property type="entry name" value="ABC_transp_ATP-bind"/>
</dbReference>
<dbReference type="Proteomes" id="UP000198959">
    <property type="component" value="Unassembled WGS sequence"/>
</dbReference>
<keyword evidence="3" id="KW-0547">Nucleotide-binding</keyword>
<comment type="similarity">
    <text evidence="1">Belongs to the ABC transporter superfamily.</text>
</comment>
<sequence length="652" mass="70470">MALLEVDHLTVTYTPRDLPANRAVHDVSFSIAEGEFVGLLGESGCGKSTLGNAVLRLLSPPARITGGRVVFDGVDLAGVDEEQLRKLRWADLSTVFQSSMNSLNPVIRVQAQFADTFAAHDVPGDVTERATELLELVALDRRVLRAYPHELSGGMKQRVALALALALRPKLVLLDEPTTGLDVVVQREILTRLAELRRELGFAVLFISHDLGTVLDMADRVMVMYGGEIVENRSADGMLRDPRHPYTRGLLGSYADPRLPDVRVTYIPGRPPDLSRPHTGCLFAPRCPHAEDACQAGHPQLLADHGGLVRCLVAQEERLPAMTPGAGTAGSLFPAIGTLTRAAETEAAAPVTKSDVPVTKAAAPVTRSDAPVAEEDAVLSVVAVSKRYTSRRGLRTSTVEAVRQVSFDLRPGTVTALVGQSGSGKSTIARIITGVERPSAGEVRFTGGAGTSLRVDRLRGRAVRDYRRHVQMVFQDPFSALNPTRTVAYALSRPLVNFAGLRGDAVRERAAQLLERVGLAPAGQFLDKLPHQLSGGQRQRVVTARALAPDPQVLIADEPISMLDVSIRAEILELLGELVRERRLAMLYITHDLLSARLLADEVLVLHQGNLVERGPTREVIGAARDDYTRLLLDSIPNPFAQVTGRESAPSA</sequence>
<dbReference type="GO" id="GO:0055085">
    <property type="term" value="P:transmembrane transport"/>
    <property type="evidence" value="ECO:0007669"/>
    <property type="project" value="UniProtKB-ARBA"/>
</dbReference>
<dbReference type="Pfam" id="PF00005">
    <property type="entry name" value="ABC_tran"/>
    <property type="match status" value="2"/>
</dbReference>
<dbReference type="Pfam" id="PF08352">
    <property type="entry name" value="oligo_HPY"/>
    <property type="match status" value="2"/>
</dbReference>
<dbReference type="STRING" id="145854.GA0074692_3344"/>
<dbReference type="InterPro" id="IPR003439">
    <property type="entry name" value="ABC_transporter-like_ATP-bd"/>
</dbReference>
<dbReference type="NCBIfam" id="NF007739">
    <property type="entry name" value="PRK10419.1"/>
    <property type="match status" value="2"/>
</dbReference>
<dbReference type="NCBIfam" id="NF008453">
    <property type="entry name" value="PRK11308.1"/>
    <property type="match status" value="2"/>
</dbReference>
<dbReference type="EMBL" id="FMHW01000002">
    <property type="protein sequence ID" value="SCL32553.1"/>
    <property type="molecule type" value="Genomic_DNA"/>
</dbReference>
<dbReference type="PANTHER" id="PTHR43776:SF1">
    <property type="entry name" value="OLIGOPEPTIDE ABC TRANSPORTER, ATP-BINDING PROTEIN"/>
    <property type="match status" value="1"/>
</dbReference>
<evidence type="ECO:0000313" key="6">
    <source>
        <dbReference type="EMBL" id="SCL32553.1"/>
    </source>
</evidence>
<evidence type="ECO:0000259" key="5">
    <source>
        <dbReference type="PROSITE" id="PS50893"/>
    </source>
</evidence>
<dbReference type="FunFam" id="3.40.50.300:FF:000016">
    <property type="entry name" value="Oligopeptide ABC transporter ATP-binding component"/>
    <property type="match status" value="1"/>
</dbReference>
<keyword evidence="7" id="KW-1185">Reference proteome</keyword>
<dbReference type="CDD" id="cd03257">
    <property type="entry name" value="ABC_NikE_OppD_transporters"/>
    <property type="match status" value="2"/>
</dbReference>
<name>A0A1C6STG8_9ACTN</name>
<evidence type="ECO:0000256" key="3">
    <source>
        <dbReference type="ARBA" id="ARBA00022741"/>
    </source>
</evidence>
<evidence type="ECO:0000256" key="2">
    <source>
        <dbReference type="ARBA" id="ARBA00022448"/>
    </source>
</evidence>
<dbReference type="PROSITE" id="PS50893">
    <property type="entry name" value="ABC_TRANSPORTER_2"/>
    <property type="match status" value="2"/>
</dbReference>
<dbReference type="InterPro" id="IPR027417">
    <property type="entry name" value="P-loop_NTPase"/>
</dbReference>
<dbReference type="GO" id="GO:0016887">
    <property type="term" value="F:ATP hydrolysis activity"/>
    <property type="evidence" value="ECO:0007669"/>
    <property type="project" value="InterPro"/>
</dbReference>
<feature type="domain" description="ABC transporter" evidence="5">
    <location>
        <begin position="379"/>
        <end position="633"/>
    </location>
</feature>
<dbReference type="InterPro" id="IPR013563">
    <property type="entry name" value="Oligopep_ABC_C"/>
</dbReference>
<accession>A0A1C6STG8</accession>
<dbReference type="RefSeq" id="WP_091645581.1">
    <property type="nucleotide sequence ID" value="NZ_FMHW01000002.1"/>
</dbReference>
<evidence type="ECO:0000256" key="1">
    <source>
        <dbReference type="ARBA" id="ARBA00005417"/>
    </source>
</evidence>
<reference evidence="7" key="1">
    <citation type="submission" date="2016-06" db="EMBL/GenBank/DDBJ databases">
        <authorList>
            <person name="Varghese N."/>
            <person name="Submissions Spin"/>
        </authorList>
    </citation>
    <scope>NUCLEOTIDE SEQUENCE [LARGE SCALE GENOMIC DNA]</scope>
    <source>
        <strain evidence="7">DSM 43817</strain>
    </source>
</reference>
<evidence type="ECO:0000313" key="7">
    <source>
        <dbReference type="Proteomes" id="UP000198959"/>
    </source>
</evidence>
<dbReference type="InterPro" id="IPR017871">
    <property type="entry name" value="ABC_transporter-like_CS"/>
</dbReference>
<dbReference type="PROSITE" id="PS00211">
    <property type="entry name" value="ABC_TRANSPORTER_1"/>
    <property type="match status" value="1"/>
</dbReference>
<dbReference type="NCBIfam" id="TIGR01727">
    <property type="entry name" value="oligo_HPY"/>
    <property type="match status" value="1"/>
</dbReference>
<keyword evidence="2" id="KW-0813">Transport</keyword>
<dbReference type="InterPro" id="IPR003593">
    <property type="entry name" value="AAA+_ATPase"/>
</dbReference>
<gene>
    <name evidence="6" type="ORF">GA0074692_3344</name>
</gene>
<feature type="domain" description="ABC transporter" evidence="5">
    <location>
        <begin position="4"/>
        <end position="251"/>
    </location>
</feature>
<keyword evidence="4 6" id="KW-0067">ATP-binding</keyword>
<dbReference type="GO" id="GO:0015833">
    <property type="term" value="P:peptide transport"/>
    <property type="evidence" value="ECO:0007669"/>
    <property type="project" value="InterPro"/>
</dbReference>
<dbReference type="Gene3D" id="3.40.50.300">
    <property type="entry name" value="P-loop containing nucleotide triphosphate hydrolases"/>
    <property type="match status" value="2"/>
</dbReference>
<proteinExistence type="inferred from homology"/>
<dbReference type="GO" id="GO:0005524">
    <property type="term" value="F:ATP binding"/>
    <property type="evidence" value="ECO:0007669"/>
    <property type="project" value="UniProtKB-KW"/>
</dbReference>
<dbReference type="AlphaFoldDB" id="A0A1C6STG8"/>
<dbReference type="OrthoDB" id="8036461at2"/>
<dbReference type="SUPFAM" id="SSF52540">
    <property type="entry name" value="P-loop containing nucleoside triphosphate hydrolases"/>
    <property type="match status" value="2"/>
</dbReference>
<protein>
    <submittedName>
        <fullName evidence="6">Peptide/nickel transport system ATP-binding protein</fullName>
    </submittedName>
</protein>